<keyword evidence="1 3" id="KW-0802">TPR repeat</keyword>
<protein>
    <submittedName>
        <fullName evidence="4">Uncharacterized protein</fullName>
    </submittedName>
</protein>
<evidence type="ECO:0000256" key="1">
    <source>
        <dbReference type="ARBA" id="ARBA00022803"/>
    </source>
</evidence>
<dbReference type="SUPFAM" id="SSF48452">
    <property type="entry name" value="TPR-like"/>
    <property type="match status" value="1"/>
</dbReference>
<sequence length="255" mass="28093">MEQAISADKQNPLPVYQKANILVSLKRYDEALKELDQLSESAPHESSIYALMGKIYKRLEMHEKAMFYFGLALDLKPPAADVATIKIDASLHCFLPQVAVAVEEEVEVEQVMVTVAGEKETKARRKLKLVVMATVVGEKEANARGVVCFLASYSSPVASGSTVIFAVVDRCNHSSTSVSVKPCQVRTLMGMMIVDAWEASGSILIMIRTHAHPSLFSLPNEVRKRTPSLTLLRRFEVFHLEFAAVEIGFYGCTGG</sequence>
<dbReference type="PANTHER" id="PTHR12558:SF13">
    <property type="entry name" value="CELL DIVISION CYCLE PROTEIN 27 HOMOLOG"/>
    <property type="match status" value="1"/>
</dbReference>
<dbReference type="Pfam" id="PF14559">
    <property type="entry name" value="TPR_19"/>
    <property type="match status" value="1"/>
</dbReference>
<dbReference type="PROSITE" id="PS50005">
    <property type="entry name" value="TPR"/>
    <property type="match status" value="1"/>
</dbReference>
<dbReference type="EMBL" id="AMZH03008438">
    <property type="protein sequence ID" value="RRT58950.1"/>
    <property type="molecule type" value="Genomic_DNA"/>
</dbReference>
<dbReference type="GO" id="GO:0051301">
    <property type="term" value="P:cell division"/>
    <property type="evidence" value="ECO:0007669"/>
    <property type="project" value="TreeGrafter"/>
</dbReference>
<dbReference type="GO" id="GO:0031145">
    <property type="term" value="P:anaphase-promoting complex-dependent catabolic process"/>
    <property type="evidence" value="ECO:0007669"/>
    <property type="project" value="TreeGrafter"/>
</dbReference>
<evidence type="ECO:0000256" key="3">
    <source>
        <dbReference type="PROSITE-ProRule" id="PRU00339"/>
    </source>
</evidence>
<accession>A0A426Z4N5</accession>
<gene>
    <name evidence="4" type="ORF">B296_00046193</name>
</gene>
<comment type="caution">
    <text evidence="4">The sequence shown here is derived from an EMBL/GenBank/DDBJ whole genome shotgun (WGS) entry which is preliminary data.</text>
</comment>
<dbReference type="PANTHER" id="PTHR12558">
    <property type="entry name" value="CELL DIVISION CYCLE 16,23,27"/>
    <property type="match status" value="1"/>
</dbReference>
<dbReference type="GO" id="GO:0005680">
    <property type="term" value="C:anaphase-promoting complex"/>
    <property type="evidence" value="ECO:0007669"/>
    <property type="project" value="TreeGrafter"/>
</dbReference>
<organism evidence="4 5">
    <name type="scientific">Ensete ventricosum</name>
    <name type="common">Abyssinian banana</name>
    <name type="synonym">Musa ensete</name>
    <dbReference type="NCBI Taxonomy" id="4639"/>
    <lineage>
        <taxon>Eukaryota</taxon>
        <taxon>Viridiplantae</taxon>
        <taxon>Streptophyta</taxon>
        <taxon>Embryophyta</taxon>
        <taxon>Tracheophyta</taxon>
        <taxon>Spermatophyta</taxon>
        <taxon>Magnoliopsida</taxon>
        <taxon>Liliopsida</taxon>
        <taxon>Zingiberales</taxon>
        <taxon>Musaceae</taxon>
        <taxon>Ensete</taxon>
    </lineage>
</organism>
<comment type="similarity">
    <text evidence="2">Belongs to the APC3/CDC27 family.</text>
</comment>
<dbReference type="GO" id="GO:0016567">
    <property type="term" value="P:protein ubiquitination"/>
    <property type="evidence" value="ECO:0007669"/>
    <property type="project" value="TreeGrafter"/>
</dbReference>
<name>A0A426Z4N5_ENSVE</name>
<evidence type="ECO:0000256" key="2">
    <source>
        <dbReference type="ARBA" id="ARBA00038210"/>
    </source>
</evidence>
<dbReference type="InterPro" id="IPR019734">
    <property type="entry name" value="TPR_rpt"/>
</dbReference>
<reference evidence="4 5" key="1">
    <citation type="journal article" date="2014" name="Agronomy (Basel)">
        <title>A Draft Genome Sequence for Ensete ventricosum, the Drought-Tolerant Tree Against Hunger.</title>
        <authorList>
            <person name="Harrison J."/>
            <person name="Moore K.A."/>
            <person name="Paszkiewicz K."/>
            <person name="Jones T."/>
            <person name="Grant M."/>
            <person name="Ambacheew D."/>
            <person name="Muzemil S."/>
            <person name="Studholme D.J."/>
        </authorList>
    </citation>
    <scope>NUCLEOTIDE SEQUENCE [LARGE SCALE GENOMIC DNA]</scope>
</reference>
<dbReference type="AlphaFoldDB" id="A0A426Z4N5"/>
<proteinExistence type="inferred from homology"/>
<dbReference type="Gene3D" id="1.25.40.10">
    <property type="entry name" value="Tetratricopeptide repeat domain"/>
    <property type="match status" value="1"/>
</dbReference>
<evidence type="ECO:0000313" key="4">
    <source>
        <dbReference type="EMBL" id="RRT58950.1"/>
    </source>
</evidence>
<dbReference type="Proteomes" id="UP000287651">
    <property type="component" value="Unassembled WGS sequence"/>
</dbReference>
<dbReference type="SMART" id="SM00028">
    <property type="entry name" value="TPR"/>
    <property type="match status" value="2"/>
</dbReference>
<feature type="repeat" description="TPR" evidence="3">
    <location>
        <begin position="46"/>
        <end position="79"/>
    </location>
</feature>
<dbReference type="GO" id="GO:0005737">
    <property type="term" value="C:cytoplasm"/>
    <property type="evidence" value="ECO:0007669"/>
    <property type="project" value="TreeGrafter"/>
</dbReference>
<dbReference type="InterPro" id="IPR011990">
    <property type="entry name" value="TPR-like_helical_dom_sf"/>
</dbReference>
<evidence type="ECO:0000313" key="5">
    <source>
        <dbReference type="Proteomes" id="UP000287651"/>
    </source>
</evidence>
<dbReference type="GO" id="GO:0007091">
    <property type="term" value="P:metaphase/anaphase transition of mitotic cell cycle"/>
    <property type="evidence" value="ECO:0007669"/>
    <property type="project" value="TreeGrafter"/>
</dbReference>